<dbReference type="RefSeq" id="WP_157185368.1">
    <property type="nucleotide sequence ID" value="NZ_JACHIT010000001.1"/>
</dbReference>
<evidence type="ECO:0000313" key="3">
    <source>
        <dbReference type="Proteomes" id="UP000540412"/>
    </source>
</evidence>
<organism evidence="2 3">
    <name type="scientific">Nocardia transvalensis</name>
    <dbReference type="NCBI Taxonomy" id="37333"/>
    <lineage>
        <taxon>Bacteria</taxon>
        <taxon>Bacillati</taxon>
        <taxon>Actinomycetota</taxon>
        <taxon>Actinomycetes</taxon>
        <taxon>Mycobacteriales</taxon>
        <taxon>Nocardiaceae</taxon>
        <taxon>Nocardia</taxon>
    </lineage>
</organism>
<dbReference type="AlphaFoldDB" id="A0A7W9PBC5"/>
<dbReference type="Proteomes" id="UP000540412">
    <property type="component" value="Unassembled WGS sequence"/>
</dbReference>
<dbReference type="EMBL" id="JACHIT010000001">
    <property type="protein sequence ID" value="MBB5912942.1"/>
    <property type="molecule type" value="Genomic_DNA"/>
</dbReference>
<name>A0A7W9PBC5_9NOCA</name>
<proteinExistence type="predicted"/>
<feature type="region of interest" description="Disordered" evidence="1">
    <location>
        <begin position="1"/>
        <end position="20"/>
    </location>
</feature>
<gene>
    <name evidence="2" type="ORF">BJY24_001809</name>
</gene>
<accession>A0A7W9PBC5</accession>
<sequence length="127" mass="14234">MPDQVSRKNRAYSERASKARRSSEVRILTMVDRDDPEEIEIRVIQDVIDTIEQRLRRHERLGGQVLTSRSRIYAVVVQAVVSSARERSFGATLDSAAVLDYLLDGADYEGPQDPVDAVIGRYLAGSN</sequence>
<comment type="caution">
    <text evidence="2">The sequence shown here is derived from an EMBL/GenBank/DDBJ whole genome shotgun (WGS) entry which is preliminary data.</text>
</comment>
<protein>
    <submittedName>
        <fullName evidence="2">Uncharacterized protein</fullName>
    </submittedName>
</protein>
<evidence type="ECO:0000256" key="1">
    <source>
        <dbReference type="SAM" id="MobiDB-lite"/>
    </source>
</evidence>
<feature type="compositionally biased region" description="Basic and acidic residues" evidence="1">
    <location>
        <begin position="11"/>
        <end position="20"/>
    </location>
</feature>
<reference evidence="2 3" key="1">
    <citation type="submission" date="2020-08" db="EMBL/GenBank/DDBJ databases">
        <title>Sequencing the genomes of 1000 actinobacteria strains.</title>
        <authorList>
            <person name="Klenk H.-P."/>
        </authorList>
    </citation>
    <scope>NUCLEOTIDE SEQUENCE [LARGE SCALE GENOMIC DNA]</scope>
    <source>
        <strain evidence="2 3">DSM 43582</strain>
    </source>
</reference>
<keyword evidence="3" id="KW-1185">Reference proteome</keyword>
<evidence type="ECO:0000313" key="2">
    <source>
        <dbReference type="EMBL" id="MBB5912942.1"/>
    </source>
</evidence>